<accession>A0A2C8F7A4</accession>
<dbReference type="Gene3D" id="3.40.50.2300">
    <property type="match status" value="1"/>
</dbReference>
<dbReference type="GO" id="GO:0006355">
    <property type="term" value="P:regulation of DNA-templated transcription"/>
    <property type="evidence" value="ECO:0007669"/>
    <property type="project" value="InterPro"/>
</dbReference>
<gene>
    <name evidence="6" type="ORF">DPRO_1381</name>
</gene>
<dbReference type="PROSITE" id="PS00676">
    <property type="entry name" value="SIGMA54_INTERACT_2"/>
    <property type="match status" value="1"/>
</dbReference>
<dbReference type="AlphaFoldDB" id="A0A2C8F7A4"/>
<feature type="domain" description="Sigma-54 factor interaction" evidence="4">
    <location>
        <begin position="133"/>
        <end position="282"/>
    </location>
</feature>
<dbReference type="CDD" id="cd00009">
    <property type="entry name" value="AAA"/>
    <property type="match status" value="1"/>
</dbReference>
<name>A0A2C8F7A4_9BACT</name>
<evidence type="ECO:0000256" key="2">
    <source>
        <dbReference type="ARBA" id="ARBA00022840"/>
    </source>
</evidence>
<evidence type="ECO:0000313" key="7">
    <source>
        <dbReference type="Proteomes" id="UP000219215"/>
    </source>
</evidence>
<dbReference type="FunFam" id="3.40.50.300:FF:000006">
    <property type="entry name" value="DNA-binding transcriptional regulator NtrC"/>
    <property type="match status" value="1"/>
</dbReference>
<dbReference type="CDD" id="cd00156">
    <property type="entry name" value="REC"/>
    <property type="match status" value="1"/>
</dbReference>
<dbReference type="SUPFAM" id="SSF52172">
    <property type="entry name" value="CheY-like"/>
    <property type="match status" value="1"/>
</dbReference>
<dbReference type="KEGG" id="pprf:DPRO_1381"/>
<dbReference type="InterPro" id="IPR025943">
    <property type="entry name" value="Sigma_54_int_dom_ATP-bd_2"/>
</dbReference>
<dbReference type="InterPro" id="IPR003593">
    <property type="entry name" value="AAA+_ATPase"/>
</dbReference>
<dbReference type="SUPFAM" id="SSF52540">
    <property type="entry name" value="P-loop containing nucleoside triphosphate hydrolases"/>
    <property type="match status" value="1"/>
</dbReference>
<evidence type="ECO:0000256" key="1">
    <source>
        <dbReference type="ARBA" id="ARBA00022741"/>
    </source>
</evidence>
<dbReference type="PANTHER" id="PTHR32071">
    <property type="entry name" value="TRANSCRIPTIONAL REGULATORY PROTEIN"/>
    <property type="match status" value="1"/>
</dbReference>
<evidence type="ECO:0000313" key="6">
    <source>
        <dbReference type="EMBL" id="SOB58274.1"/>
    </source>
</evidence>
<dbReference type="RefSeq" id="WP_232005732.1">
    <property type="nucleotide sequence ID" value="NZ_LT907975.1"/>
</dbReference>
<reference evidence="7" key="1">
    <citation type="submission" date="2017-09" db="EMBL/GenBank/DDBJ databases">
        <authorList>
            <person name="Regsiter A."/>
            <person name="William W."/>
        </authorList>
    </citation>
    <scope>NUCLEOTIDE SEQUENCE [LARGE SCALE GENOMIC DNA]</scope>
    <source>
        <strain evidence="7">500-1</strain>
    </source>
</reference>
<dbReference type="Gene3D" id="3.40.50.300">
    <property type="entry name" value="P-loop containing nucleotide triphosphate hydrolases"/>
    <property type="match status" value="1"/>
</dbReference>
<feature type="modified residue" description="4-aspartylphosphate" evidence="3">
    <location>
        <position position="52"/>
    </location>
</feature>
<keyword evidence="3" id="KW-0597">Phosphoprotein</keyword>
<dbReference type="InterPro" id="IPR002078">
    <property type="entry name" value="Sigma_54_int"/>
</dbReference>
<protein>
    <submittedName>
        <fullName evidence="6">Transcriptional regulatory protein ZraR</fullName>
    </submittedName>
</protein>
<dbReference type="InterPro" id="IPR001789">
    <property type="entry name" value="Sig_transdc_resp-reg_receiver"/>
</dbReference>
<dbReference type="PROSITE" id="PS50045">
    <property type="entry name" value="SIGMA54_INTERACT_4"/>
    <property type="match status" value="1"/>
</dbReference>
<feature type="domain" description="Response regulatory" evidence="5">
    <location>
        <begin position="3"/>
        <end position="117"/>
    </location>
</feature>
<dbReference type="InterPro" id="IPR011006">
    <property type="entry name" value="CheY-like_superfamily"/>
</dbReference>
<dbReference type="Pfam" id="PF00158">
    <property type="entry name" value="Sigma54_activat"/>
    <property type="match status" value="1"/>
</dbReference>
<dbReference type="Pfam" id="PF00072">
    <property type="entry name" value="Response_reg"/>
    <property type="match status" value="1"/>
</dbReference>
<organism evidence="6 7">
    <name type="scientific">Pseudodesulfovibrio profundus</name>
    <dbReference type="NCBI Taxonomy" id="57320"/>
    <lineage>
        <taxon>Bacteria</taxon>
        <taxon>Pseudomonadati</taxon>
        <taxon>Thermodesulfobacteriota</taxon>
        <taxon>Desulfovibrionia</taxon>
        <taxon>Desulfovibrionales</taxon>
        <taxon>Desulfovibrionaceae</taxon>
    </lineage>
</organism>
<dbReference type="PROSITE" id="PS50110">
    <property type="entry name" value="RESPONSE_REGULATORY"/>
    <property type="match status" value="1"/>
</dbReference>
<evidence type="ECO:0000259" key="4">
    <source>
        <dbReference type="PROSITE" id="PS50045"/>
    </source>
</evidence>
<dbReference type="SMART" id="SM00382">
    <property type="entry name" value="AAA"/>
    <property type="match status" value="1"/>
</dbReference>
<dbReference type="PANTHER" id="PTHR32071:SF113">
    <property type="entry name" value="ALGINATE BIOSYNTHESIS TRANSCRIPTIONAL REGULATORY PROTEIN ALGB"/>
    <property type="match status" value="1"/>
</dbReference>
<dbReference type="EMBL" id="LT907975">
    <property type="protein sequence ID" value="SOB58274.1"/>
    <property type="molecule type" value="Genomic_DNA"/>
</dbReference>
<dbReference type="InterPro" id="IPR027417">
    <property type="entry name" value="P-loop_NTPase"/>
</dbReference>
<dbReference type="GO" id="GO:0005524">
    <property type="term" value="F:ATP binding"/>
    <property type="evidence" value="ECO:0007669"/>
    <property type="project" value="UniProtKB-KW"/>
</dbReference>
<keyword evidence="2" id="KW-0067">ATP-binding</keyword>
<dbReference type="SMART" id="SM00448">
    <property type="entry name" value="REC"/>
    <property type="match status" value="1"/>
</dbReference>
<keyword evidence="7" id="KW-1185">Reference proteome</keyword>
<evidence type="ECO:0000256" key="3">
    <source>
        <dbReference type="PROSITE-ProRule" id="PRU00169"/>
    </source>
</evidence>
<proteinExistence type="predicted"/>
<sequence>MVKILVIDDDPMIGQLLNLMAVKNGQQCDFVLSVADGIDYLQVNQVDVIFLDVLLPDGNGINSIPELLNISPDSPIVMLTGESGTEHIENAFRAGATDYLIKPVNIERFSKVVSSLMLLKQHNHTEEIAREEIIGESPKILQCIEKVAQAASGDANALIEGETGTGKELFAKAIHSNSRRANNKYIIVDCTNLPVSLAESLLFGHERGSFTGAEKAKKGLFELAHNGTIFLDEIGDLDLSIQKSLLRVLQEKKFRPLSTSYEVESDFRLVAATNRDLQAMVD</sequence>
<dbReference type="GO" id="GO:0000160">
    <property type="term" value="P:phosphorelay signal transduction system"/>
    <property type="evidence" value="ECO:0007669"/>
    <property type="project" value="InterPro"/>
</dbReference>
<keyword evidence="1" id="KW-0547">Nucleotide-binding</keyword>
<dbReference type="Proteomes" id="UP000219215">
    <property type="component" value="Chromosome DPRO"/>
</dbReference>
<evidence type="ECO:0000259" key="5">
    <source>
        <dbReference type="PROSITE" id="PS50110"/>
    </source>
</evidence>